<dbReference type="SUPFAM" id="SSF52540">
    <property type="entry name" value="P-loop containing nucleoside triphosphate hydrolases"/>
    <property type="match status" value="1"/>
</dbReference>
<evidence type="ECO:0000256" key="2">
    <source>
        <dbReference type="ARBA" id="ARBA00022801"/>
    </source>
</evidence>
<organism evidence="11 12">
    <name type="scientific">Nonomuraea longicatena</name>
    <dbReference type="NCBI Taxonomy" id="83682"/>
    <lineage>
        <taxon>Bacteria</taxon>
        <taxon>Bacillati</taxon>
        <taxon>Actinomycetota</taxon>
        <taxon>Actinomycetes</taxon>
        <taxon>Streptosporangiales</taxon>
        <taxon>Streptosporangiaceae</taxon>
        <taxon>Nonomuraea</taxon>
    </lineage>
</organism>
<dbReference type="InterPro" id="IPR014016">
    <property type="entry name" value="UvrD-like_ATP-bd"/>
</dbReference>
<dbReference type="InterPro" id="IPR014017">
    <property type="entry name" value="DNA_helicase_UvrD-like_C"/>
</dbReference>
<sequence>MTLTSEQRVVVEQPAGALTLVTAGAGAGKTYTLVSRLERLMEELNAGEILALTFSRSAVRELRERLLDQGGSVRHVHAQTFDSWALDLLTNVEADGDWYRRSFEGRIAAAQRAIERGLADDLFEDLRHVVVDEVQDLVGSRRDLVETLLERFDCGFTVVGDPAQSIYGFTVPKADERAGETNRFFDWLRVTFGEELTELSLSGNFRGQSQEARSALDFGPRLRANAEVGAAPGEPLYVELRDSLRSCLNLGRLDGFTADVLGDYNGTTAVLCRTNGQALIVSEALRRFGVPHRLRRSAQDRMTPAWVADLFHGTDGWSLSRERFDRVSIPDGYDRDKVWRCLQRTCDTRGRILDLSRLRTAIAAGRMPDELTDEPSCDLVISSFHRAKGLEFDRVVVVDPGPLDPARDAVDPSEEARLLYVAMTRPRHELEWLDALNTGGIRIDRGTGRWARYGYRHWVRSGLEVTGSDVHPGLPAGQEYLRDRVAAGDEVVLLRADGESATDEESPSYTVSHDGREIGVMSQGFRSDLHRLLRTSRSFRPRNWPKAVTGLHVDDLETVAGTEAAGSRAGLGPHGIWLAPRLMGLGTFVWDGKGQIYDPA</sequence>
<dbReference type="PROSITE" id="PS51198">
    <property type="entry name" value="UVRD_HELICASE_ATP_BIND"/>
    <property type="match status" value="1"/>
</dbReference>
<keyword evidence="2 9" id="KW-0378">Hydrolase</keyword>
<dbReference type="EC" id="5.6.2.4" evidence="7"/>
<evidence type="ECO:0000256" key="8">
    <source>
        <dbReference type="ARBA" id="ARBA00048988"/>
    </source>
</evidence>
<accession>A0ABP4AAC8</accession>
<gene>
    <name evidence="11" type="ORF">GCM10009560_40370</name>
</gene>
<evidence type="ECO:0000256" key="4">
    <source>
        <dbReference type="ARBA" id="ARBA00022840"/>
    </source>
</evidence>
<protein>
    <recommendedName>
        <fullName evidence="7">DNA 3'-5' helicase</fullName>
        <ecNumber evidence="7">5.6.2.4</ecNumber>
    </recommendedName>
</protein>
<comment type="caution">
    <text evidence="11">The sequence shown here is derived from an EMBL/GenBank/DDBJ whole genome shotgun (WGS) entry which is preliminary data.</text>
</comment>
<evidence type="ECO:0000256" key="3">
    <source>
        <dbReference type="ARBA" id="ARBA00022806"/>
    </source>
</evidence>
<keyword evidence="5" id="KW-0413">Isomerase</keyword>
<dbReference type="RefSeq" id="WP_343951468.1">
    <property type="nucleotide sequence ID" value="NZ_BAAAHQ010000021.1"/>
</dbReference>
<keyword evidence="12" id="KW-1185">Reference proteome</keyword>
<evidence type="ECO:0000256" key="7">
    <source>
        <dbReference type="ARBA" id="ARBA00034808"/>
    </source>
</evidence>
<evidence type="ECO:0000256" key="1">
    <source>
        <dbReference type="ARBA" id="ARBA00022741"/>
    </source>
</evidence>
<evidence type="ECO:0000256" key="9">
    <source>
        <dbReference type="PROSITE-ProRule" id="PRU00560"/>
    </source>
</evidence>
<evidence type="ECO:0000313" key="11">
    <source>
        <dbReference type="EMBL" id="GAA0933828.1"/>
    </source>
</evidence>
<dbReference type="PANTHER" id="PTHR11070">
    <property type="entry name" value="UVRD / RECB / PCRA DNA HELICASE FAMILY MEMBER"/>
    <property type="match status" value="1"/>
</dbReference>
<dbReference type="Pfam" id="PF13361">
    <property type="entry name" value="UvrD_C"/>
    <property type="match status" value="1"/>
</dbReference>
<dbReference type="InterPro" id="IPR000212">
    <property type="entry name" value="DNA_helicase_UvrD/REP"/>
</dbReference>
<keyword evidence="4 9" id="KW-0067">ATP-binding</keyword>
<feature type="domain" description="UvrD-like helicase ATP-binding" evidence="10">
    <location>
        <begin position="2"/>
        <end position="542"/>
    </location>
</feature>
<dbReference type="CDD" id="cd17932">
    <property type="entry name" value="DEXQc_UvrD"/>
    <property type="match status" value="1"/>
</dbReference>
<name>A0ABP4AAC8_9ACTN</name>
<evidence type="ECO:0000313" key="12">
    <source>
        <dbReference type="Proteomes" id="UP001501578"/>
    </source>
</evidence>
<dbReference type="Gene3D" id="3.40.50.300">
    <property type="entry name" value="P-loop containing nucleotide triphosphate hydrolases"/>
    <property type="match status" value="2"/>
</dbReference>
<comment type="catalytic activity">
    <reaction evidence="8">
        <text>ATP + H2O = ADP + phosphate + H(+)</text>
        <dbReference type="Rhea" id="RHEA:13065"/>
        <dbReference type="ChEBI" id="CHEBI:15377"/>
        <dbReference type="ChEBI" id="CHEBI:15378"/>
        <dbReference type="ChEBI" id="CHEBI:30616"/>
        <dbReference type="ChEBI" id="CHEBI:43474"/>
        <dbReference type="ChEBI" id="CHEBI:456216"/>
        <dbReference type="EC" id="5.6.2.4"/>
    </reaction>
</comment>
<dbReference type="InterPro" id="IPR027417">
    <property type="entry name" value="P-loop_NTPase"/>
</dbReference>
<feature type="binding site" evidence="9">
    <location>
        <begin position="23"/>
        <end position="30"/>
    </location>
    <ligand>
        <name>ATP</name>
        <dbReference type="ChEBI" id="CHEBI:30616"/>
    </ligand>
</feature>
<dbReference type="Pfam" id="PF00580">
    <property type="entry name" value="UvrD-helicase"/>
    <property type="match status" value="2"/>
</dbReference>
<keyword evidence="1 9" id="KW-0547">Nucleotide-binding</keyword>
<evidence type="ECO:0000256" key="6">
    <source>
        <dbReference type="ARBA" id="ARBA00034617"/>
    </source>
</evidence>
<reference evidence="12" key="1">
    <citation type="journal article" date="2019" name="Int. J. Syst. Evol. Microbiol.">
        <title>The Global Catalogue of Microorganisms (GCM) 10K type strain sequencing project: providing services to taxonomists for standard genome sequencing and annotation.</title>
        <authorList>
            <consortium name="The Broad Institute Genomics Platform"/>
            <consortium name="The Broad Institute Genome Sequencing Center for Infectious Disease"/>
            <person name="Wu L."/>
            <person name="Ma J."/>
        </authorList>
    </citation>
    <scope>NUCLEOTIDE SEQUENCE [LARGE SCALE GENOMIC DNA]</scope>
    <source>
        <strain evidence="12">JCM 11136</strain>
    </source>
</reference>
<evidence type="ECO:0000256" key="5">
    <source>
        <dbReference type="ARBA" id="ARBA00023235"/>
    </source>
</evidence>
<dbReference type="Proteomes" id="UP001501578">
    <property type="component" value="Unassembled WGS sequence"/>
</dbReference>
<comment type="catalytic activity">
    <reaction evidence="6">
        <text>Couples ATP hydrolysis with the unwinding of duplex DNA by translocating in the 3'-5' direction.</text>
        <dbReference type="EC" id="5.6.2.4"/>
    </reaction>
</comment>
<proteinExistence type="predicted"/>
<keyword evidence="3 9" id="KW-0347">Helicase</keyword>
<evidence type="ECO:0000259" key="10">
    <source>
        <dbReference type="PROSITE" id="PS51198"/>
    </source>
</evidence>
<dbReference type="EMBL" id="BAAAHQ010000021">
    <property type="protein sequence ID" value="GAA0933828.1"/>
    <property type="molecule type" value="Genomic_DNA"/>
</dbReference>